<feature type="region of interest" description="Disordered" evidence="1">
    <location>
        <begin position="1"/>
        <end position="70"/>
    </location>
</feature>
<evidence type="ECO:0008006" key="4">
    <source>
        <dbReference type="Google" id="ProtNLM"/>
    </source>
</evidence>
<dbReference type="PANTHER" id="PTHR34682">
    <property type="entry name" value="AT HOOK MOTIF-CONTAINING PROTEIN"/>
    <property type="match status" value="1"/>
</dbReference>
<proteinExistence type="predicted"/>
<dbReference type="PANTHER" id="PTHR34682:SF1">
    <property type="entry name" value="PROTEIN METABOLIC NETWORK MODULATOR 1"/>
    <property type="match status" value="1"/>
</dbReference>
<protein>
    <recommendedName>
        <fullName evidence="4">AT-hook motif nuclear-localized protein</fullName>
    </recommendedName>
</protein>
<organism evidence="2 3">
    <name type="scientific">Sphagnum jensenii</name>
    <dbReference type="NCBI Taxonomy" id="128206"/>
    <lineage>
        <taxon>Eukaryota</taxon>
        <taxon>Viridiplantae</taxon>
        <taxon>Streptophyta</taxon>
        <taxon>Embryophyta</taxon>
        <taxon>Bryophyta</taxon>
        <taxon>Sphagnophytina</taxon>
        <taxon>Sphagnopsida</taxon>
        <taxon>Sphagnales</taxon>
        <taxon>Sphagnaceae</taxon>
        <taxon>Sphagnum</taxon>
    </lineage>
</organism>
<gene>
    <name evidence="2" type="ORF">CSSPJE1EN2_LOCUS20343</name>
</gene>
<reference evidence="2" key="1">
    <citation type="submission" date="2024-03" db="EMBL/GenBank/DDBJ databases">
        <authorList>
            <consortium name="ELIXIR-Norway"/>
            <consortium name="Elixir Norway"/>
        </authorList>
    </citation>
    <scope>NUCLEOTIDE SEQUENCE</scope>
</reference>
<dbReference type="InterPro" id="IPR045881">
    <property type="entry name" value="MNM1-like"/>
</dbReference>
<accession>A0ABP1BR85</accession>
<sequence>MQTNCEMEAGVKSVPPAKRGRGRPRKSVVGGAECGGDGATPQKSAEGGTPLKSDASLKKNKKKKSEVASPATVDVTLVGQQVTGVLDGSCDVGYLLSVRVGNTDTVLRGVVFQPGLPLPISKMNDVAPTVMLVKRDETILPPVAPAAALVMAAVPSVSTVPGPAAMAIPGIVPSTSILPAPFQRVYKESIQNHSPQPV</sequence>
<evidence type="ECO:0000313" key="3">
    <source>
        <dbReference type="Proteomes" id="UP001497522"/>
    </source>
</evidence>
<dbReference type="Proteomes" id="UP001497522">
    <property type="component" value="Chromosome 6"/>
</dbReference>
<name>A0ABP1BR85_9BRYO</name>
<evidence type="ECO:0000256" key="1">
    <source>
        <dbReference type="SAM" id="MobiDB-lite"/>
    </source>
</evidence>
<keyword evidence="3" id="KW-1185">Reference proteome</keyword>
<dbReference type="EMBL" id="OZ023707">
    <property type="protein sequence ID" value="CAK9878557.1"/>
    <property type="molecule type" value="Genomic_DNA"/>
</dbReference>
<evidence type="ECO:0000313" key="2">
    <source>
        <dbReference type="EMBL" id="CAK9878557.1"/>
    </source>
</evidence>